<dbReference type="Proteomes" id="UP000076871">
    <property type="component" value="Unassembled WGS sequence"/>
</dbReference>
<dbReference type="GeneID" id="63818839"/>
<dbReference type="InParanoid" id="A0A165HBX7"/>
<reference evidence="1 2" key="1">
    <citation type="journal article" date="2016" name="Mol. Biol. Evol.">
        <title>Comparative Genomics of Early-Diverging Mushroom-Forming Fungi Provides Insights into the Origins of Lignocellulose Decay Capabilities.</title>
        <authorList>
            <person name="Nagy L.G."/>
            <person name="Riley R."/>
            <person name="Tritt A."/>
            <person name="Adam C."/>
            <person name="Daum C."/>
            <person name="Floudas D."/>
            <person name="Sun H."/>
            <person name="Yadav J.S."/>
            <person name="Pangilinan J."/>
            <person name="Larsson K.H."/>
            <person name="Matsuura K."/>
            <person name="Barry K."/>
            <person name="Labutti K."/>
            <person name="Kuo R."/>
            <person name="Ohm R.A."/>
            <person name="Bhattacharya S.S."/>
            <person name="Shirouzu T."/>
            <person name="Yoshinaga Y."/>
            <person name="Martin F.M."/>
            <person name="Grigoriev I.V."/>
            <person name="Hibbett D.S."/>
        </authorList>
    </citation>
    <scope>NUCLEOTIDE SEQUENCE [LARGE SCALE GENOMIC DNA]</scope>
    <source>
        <strain evidence="1 2">93-53</strain>
    </source>
</reference>
<protein>
    <submittedName>
        <fullName evidence="1">Uncharacterized protein</fullName>
    </submittedName>
</protein>
<keyword evidence="2" id="KW-1185">Reference proteome</keyword>
<gene>
    <name evidence="1" type="ORF">LAESUDRAFT_275159</name>
</gene>
<dbReference type="AlphaFoldDB" id="A0A165HBX7"/>
<accession>A0A165HBX7</accession>
<dbReference type="RefSeq" id="XP_040769266.1">
    <property type="nucleotide sequence ID" value="XM_040901807.1"/>
</dbReference>
<evidence type="ECO:0000313" key="1">
    <source>
        <dbReference type="EMBL" id="KZT11526.1"/>
    </source>
</evidence>
<name>A0A165HBX7_9APHY</name>
<proteinExistence type="predicted"/>
<evidence type="ECO:0000313" key="2">
    <source>
        <dbReference type="Proteomes" id="UP000076871"/>
    </source>
</evidence>
<organism evidence="1 2">
    <name type="scientific">Laetiporus sulphureus 93-53</name>
    <dbReference type="NCBI Taxonomy" id="1314785"/>
    <lineage>
        <taxon>Eukaryota</taxon>
        <taxon>Fungi</taxon>
        <taxon>Dikarya</taxon>
        <taxon>Basidiomycota</taxon>
        <taxon>Agaricomycotina</taxon>
        <taxon>Agaricomycetes</taxon>
        <taxon>Polyporales</taxon>
        <taxon>Laetiporus</taxon>
    </lineage>
</organism>
<dbReference type="EMBL" id="KV427607">
    <property type="protein sequence ID" value="KZT11526.1"/>
    <property type="molecule type" value="Genomic_DNA"/>
</dbReference>
<sequence>MANGLLGASHAGVGGADINPLDYTNSAEMNPLSFARPRDAPFACGHTARDFAEVRQLRGLRSRGIGGGLGVGAGVGRGAAAVGMLASSVGTSIPGAGGACIGPDSAGVLGSTAGGMRYRCEDAGCWTAVRYWHT</sequence>